<dbReference type="InterPro" id="IPR003594">
    <property type="entry name" value="HATPase_dom"/>
</dbReference>
<keyword evidence="10" id="KW-0418">Kinase</keyword>
<keyword evidence="13" id="KW-0902">Two-component regulatory system</keyword>
<feature type="domain" description="Histidine kinase" evidence="16">
    <location>
        <begin position="259"/>
        <end position="455"/>
    </location>
</feature>
<evidence type="ECO:0000313" key="19">
    <source>
        <dbReference type="Proteomes" id="UP000253941"/>
    </source>
</evidence>
<evidence type="ECO:0000256" key="14">
    <source>
        <dbReference type="ARBA" id="ARBA00023136"/>
    </source>
</evidence>
<dbReference type="SMART" id="SM00304">
    <property type="entry name" value="HAMP"/>
    <property type="match status" value="1"/>
</dbReference>
<evidence type="ECO:0000256" key="4">
    <source>
        <dbReference type="ARBA" id="ARBA00022475"/>
    </source>
</evidence>
<dbReference type="InterPro" id="IPR050980">
    <property type="entry name" value="2C_sensor_his_kinase"/>
</dbReference>
<feature type="transmembrane region" description="Helical" evidence="15">
    <location>
        <begin position="177"/>
        <end position="198"/>
    </location>
</feature>
<dbReference type="InterPro" id="IPR004358">
    <property type="entry name" value="Sig_transdc_His_kin-like_C"/>
</dbReference>
<evidence type="ECO:0000256" key="1">
    <source>
        <dbReference type="ARBA" id="ARBA00000085"/>
    </source>
</evidence>
<dbReference type="GO" id="GO:0005886">
    <property type="term" value="C:plasma membrane"/>
    <property type="evidence" value="ECO:0007669"/>
    <property type="project" value="UniProtKB-SubCell"/>
</dbReference>
<comment type="catalytic activity">
    <reaction evidence="1">
        <text>ATP + protein L-histidine = ADP + protein N-phospho-L-histidine.</text>
        <dbReference type="EC" id="2.7.13.3"/>
    </reaction>
</comment>
<dbReference type="InterPro" id="IPR003661">
    <property type="entry name" value="HisK_dim/P_dom"/>
</dbReference>
<evidence type="ECO:0000256" key="15">
    <source>
        <dbReference type="SAM" id="Phobius"/>
    </source>
</evidence>
<dbReference type="CDD" id="cd06225">
    <property type="entry name" value="HAMP"/>
    <property type="match status" value="1"/>
</dbReference>
<keyword evidence="7" id="KW-0808">Transferase</keyword>
<dbReference type="Gene3D" id="3.30.565.10">
    <property type="entry name" value="Histidine kinase-like ATPase, C-terminal domain"/>
    <property type="match status" value="1"/>
</dbReference>
<dbReference type="InterPro" id="IPR036097">
    <property type="entry name" value="HisK_dim/P_sf"/>
</dbReference>
<dbReference type="PROSITE" id="PS50885">
    <property type="entry name" value="HAMP"/>
    <property type="match status" value="1"/>
</dbReference>
<dbReference type="PANTHER" id="PTHR44936">
    <property type="entry name" value="SENSOR PROTEIN CREC"/>
    <property type="match status" value="1"/>
</dbReference>
<evidence type="ECO:0000256" key="12">
    <source>
        <dbReference type="ARBA" id="ARBA00022989"/>
    </source>
</evidence>
<dbReference type="AlphaFoldDB" id="A0A369T6T3"/>
<dbReference type="PROSITE" id="PS50109">
    <property type="entry name" value="HIS_KIN"/>
    <property type="match status" value="1"/>
</dbReference>
<evidence type="ECO:0000256" key="11">
    <source>
        <dbReference type="ARBA" id="ARBA00022840"/>
    </source>
</evidence>
<evidence type="ECO:0000313" key="18">
    <source>
        <dbReference type="EMBL" id="RDD60164.1"/>
    </source>
</evidence>
<dbReference type="SUPFAM" id="SSF55874">
    <property type="entry name" value="ATPase domain of HSP90 chaperone/DNA topoisomerase II/histidine kinase"/>
    <property type="match status" value="1"/>
</dbReference>
<keyword evidence="5" id="KW-0997">Cell inner membrane</keyword>
<evidence type="ECO:0000259" key="16">
    <source>
        <dbReference type="PROSITE" id="PS50109"/>
    </source>
</evidence>
<feature type="domain" description="HAMP" evidence="17">
    <location>
        <begin position="199"/>
        <end position="251"/>
    </location>
</feature>
<dbReference type="SMART" id="SM00387">
    <property type="entry name" value="HATPase_c"/>
    <property type="match status" value="1"/>
</dbReference>
<evidence type="ECO:0000256" key="5">
    <source>
        <dbReference type="ARBA" id="ARBA00022519"/>
    </source>
</evidence>
<keyword evidence="8 15" id="KW-0812">Transmembrane</keyword>
<evidence type="ECO:0000256" key="6">
    <source>
        <dbReference type="ARBA" id="ARBA00022553"/>
    </source>
</evidence>
<dbReference type="Pfam" id="PF00512">
    <property type="entry name" value="HisKA"/>
    <property type="match status" value="1"/>
</dbReference>
<sequence>MTQTTTPLPTGFEAERTRRYSLKRLLPRSLFGRALLIVIVPMVLVQVIAALVFFERHYDTTTKRLAQGLAGQVAMTVAMLEDPGVGLNRSEIFNLAYDTMWLRLSFTEGAGLPGAAPAPQDTILDKRIVEALDERLDYPFAIDTHSLEEDVRVWVEMPSGLLRVTVQRKRLFSSTTYLLIFWTVGTGVLLVAVAMVFLRNQVRPIRRLAVAAERFGKGQDVPEFKPEGAREVRQASAAFIQMRARIKRQIRQRTEMLAGVSHDLRTPLTRMKLQLAMLGNSPEAASLKDDVTEMERMVEGYLAFARGEGTEEPQPVLIGRLLREVVERISTHGAEVTLNVTQDAQIPLRREAIRRALSNLIGNAARYAETVTVKVERQRNHVVVLIDDDGPGIPEDKRKDVFRPFFRLDSSRNPATGGTGLGLTIARDIVRGHGGELLLEDAPAGGLRARVALPI</sequence>
<accession>A0A369T6T3</accession>
<dbReference type="Pfam" id="PF00672">
    <property type="entry name" value="HAMP"/>
    <property type="match status" value="1"/>
</dbReference>
<dbReference type="SUPFAM" id="SSF47384">
    <property type="entry name" value="Homodimeric domain of signal transducing histidine kinase"/>
    <property type="match status" value="1"/>
</dbReference>
<evidence type="ECO:0000256" key="3">
    <source>
        <dbReference type="ARBA" id="ARBA00012438"/>
    </source>
</evidence>
<proteinExistence type="predicted"/>
<dbReference type="Pfam" id="PF02518">
    <property type="entry name" value="HATPase_c"/>
    <property type="match status" value="1"/>
</dbReference>
<evidence type="ECO:0000256" key="7">
    <source>
        <dbReference type="ARBA" id="ARBA00022679"/>
    </source>
</evidence>
<evidence type="ECO:0000256" key="10">
    <source>
        <dbReference type="ARBA" id="ARBA00022777"/>
    </source>
</evidence>
<dbReference type="InterPro" id="IPR005467">
    <property type="entry name" value="His_kinase_dom"/>
</dbReference>
<keyword evidence="11" id="KW-0067">ATP-binding</keyword>
<evidence type="ECO:0000259" key="17">
    <source>
        <dbReference type="PROSITE" id="PS50885"/>
    </source>
</evidence>
<protein>
    <recommendedName>
        <fullName evidence="3">histidine kinase</fullName>
        <ecNumber evidence="3">2.7.13.3</ecNumber>
    </recommendedName>
</protein>
<dbReference type="EC" id="2.7.13.3" evidence="3"/>
<keyword evidence="14 15" id="KW-0472">Membrane</keyword>
<evidence type="ECO:0000256" key="9">
    <source>
        <dbReference type="ARBA" id="ARBA00022741"/>
    </source>
</evidence>
<dbReference type="RefSeq" id="WP_114583902.1">
    <property type="nucleotide sequence ID" value="NZ_QPMH01000039.1"/>
</dbReference>
<feature type="transmembrane region" description="Helical" evidence="15">
    <location>
        <begin position="30"/>
        <end position="54"/>
    </location>
</feature>
<dbReference type="PRINTS" id="PR00344">
    <property type="entry name" value="BCTRLSENSOR"/>
</dbReference>
<dbReference type="Gene3D" id="1.10.287.130">
    <property type="match status" value="1"/>
</dbReference>
<evidence type="ECO:0000256" key="13">
    <source>
        <dbReference type="ARBA" id="ARBA00023012"/>
    </source>
</evidence>
<comment type="subcellular location">
    <subcellularLocation>
        <location evidence="2">Cell inner membrane</location>
        <topology evidence="2">Multi-pass membrane protein</topology>
    </subcellularLocation>
</comment>
<evidence type="ECO:0000256" key="8">
    <source>
        <dbReference type="ARBA" id="ARBA00022692"/>
    </source>
</evidence>
<dbReference type="InterPro" id="IPR003660">
    <property type="entry name" value="HAMP_dom"/>
</dbReference>
<keyword evidence="4" id="KW-1003">Cell membrane</keyword>
<keyword evidence="19" id="KW-1185">Reference proteome</keyword>
<dbReference type="SMART" id="SM00388">
    <property type="entry name" value="HisKA"/>
    <property type="match status" value="1"/>
</dbReference>
<name>A0A369T6T3_9PROT</name>
<evidence type="ECO:0000256" key="2">
    <source>
        <dbReference type="ARBA" id="ARBA00004429"/>
    </source>
</evidence>
<keyword evidence="9" id="KW-0547">Nucleotide-binding</keyword>
<dbReference type="Proteomes" id="UP000253941">
    <property type="component" value="Unassembled WGS sequence"/>
</dbReference>
<comment type="caution">
    <text evidence="18">The sequence shown here is derived from an EMBL/GenBank/DDBJ whole genome shotgun (WGS) entry which is preliminary data.</text>
</comment>
<dbReference type="GO" id="GO:0000155">
    <property type="term" value="F:phosphorelay sensor kinase activity"/>
    <property type="evidence" value="ECO:0007669"/>
    <property type="project" value="InterPro"/>
</dbReference>
<dbReference type="GO" id="GO:0005524">
    <property type="term" value="F:ATP binding"/>
    <property type="evidence" value="ECO:0007669"/>
    <property type="project" value="UniProtKB-KW"/>
</dbReference>
<dbReference type="InterPro" id="IPR036890">
    <property type="entry name" value="HATPase_C_sf"/>
</dbReference>
<dbReference type="PANTHER" id="PTHR44936:SF5">
    <property type="entry name" value="SENSOR HISTIDINE KINASE ENVZ"/>
    <property type="match status" value="1"/>
</dbReference>
<reference evidence="18 19" key="1">
    <citation type="submission" date="2018-07" db="EMBL/GenBank/DDBJ databases">
        <title>Venubactetium sediminum gen. nov., sp. nov., isolated from a marine solar saltern.</title>
        <authorList>
            <person name="Wang S."/>
        </authorList>
    </citation>
    <scope>NUCLEOTIDE SEQUENCE [LARGE SCALE GENOMIC DNA]</scope>
    <source>
        <strain evidence="18 19">WD2A32</strain>
    </source>
</reference>
<keyword evidence="12 15" id="KW-1133">Transmembrane helix</keyword>
<dbReference type="EMBL" id="QPMH01000039">
    <property type="protein sequence ID" value="RDD60164.1"/>
    <property type="molecule type" value="Genomic_DNA"/>
</dbReference>
<keyword evidence="6" id="KW-0597">Phosphoprotein</keyword>
<dbReference type="CDD" id="cd00082">
    <property type="entry name" value="HisKA"/>
    <property type="match status" value="1"/>
</dbReference>
<organism evidence="18 19">
    <name type="scientific">Ferruginivarius sediminum</name>
    <dbReference type="NCBI Taxonomy" id="2661937"/>
    <lineage>
        <taxon>Bacteria</taxon>
        <taxon>Pseudomonadati</taxon>
        <taxon>Pseudomonadota</taxon>
        <taxon>Alphaproteobacteria</taxon>
        <taxon>Rhodospirillales</taxon>
        <taxon>Rhodospirillaceae</taxon>
        <taxon>Ferruginivarius</taxon>
    </lineage>
</organism>
<gene>
    <name evidence="18" type="ORF">DRB17_19505</name>
</gene>